<dbReference type="PANTHER" id="PTHR15688">
    <property type="entry name" value="KINETOCHORE-ASSOCIATED PROTEIN 1"/>
    <property type="match status" value="1"/>
</dbReference>
<proteinExistence type="predicted"/>
<protein>
    <submittedName>
        <fullName evidence="6">Kinetochore-associated protein 1</fullName>
    </submittedName>
</protein>
<reference evidence="6" key="2">
    <citation type="submission" date="2014-07" db="EMBL/GenBank/DDBJ databases">
        <authorList>
            <person name="Hull J."/>
        </authorList>
    </citation>
    <scope>NUCLEOTIDE SEQUENCE</scope>
</reference>
<dbReference type="Pfam" id="PF10493">
    <property type="entry name" value="Rod_C"/>
    <property type="match status" value="1"/>
</dbReference>
<dbReference type="Pfam" id="PF24516">
    <property type="entry name" value="ARM_KNTC1_2nd"/>
    <property type="match status" value="1"/>
</dbReference>
<feature type="domain" description="RZZ complex subunit KNTC1/ROD C-terminal" evidence="1">
    <location>
        <begin position="1480"/>
        <end position="1950"/>
    </location>
</feature>
<evidence type="ECO:0000313" key="6">
    <source>
        <dbReference type="EMBL" id="JAG14451.1"/>
    </source>
</evidence>
<evidence type="ECO:0000259" key="3">
    <source>
        <dbReference type="Pfam" id="PF24516"/>
    </source>
</evidence>
<accession>A0A0A9X467</accession>
<feature type="domain" description="KNTC1 second ARM-repeats" evidence="3">
    <location>
        <begin position="728"/>
        <end position="891"/>
    </location>
</feature>
<gene>
    <name evidence="6" type="primary">Kntc1_2</name>
    <name evidence="5" type="synonym">Kntc1_0</name>
    <name evidence="6" type="ORF">CM83_96152</name>
    <name evidence="5" type="ORF">CM83_96154</name>
</gene>
<sequence length="1960" mass="222972">MSVWDKIDCGFSSADESVNFGTRAFAPGDRCIYEASTLATIRTTDEGAAQKEPQVCCQMCKTGTALAVDRTFAFFTRQCDRLIWKYDFDRIIKALLVPEDGPTVCVFLDDFTIVRIDLETGKRLIFPPSCFPPNAQKSKFLRFVHHNDNAFSVFSSGLIVDMKNVFIEVDFGDQELVILDGNSPDHSFVEVTKNEEIQELVTAVSGLTIPCHLYLCANELLYSWSEEGVHMLGELYLDEKVKLKKVEETVDKRFIVCLSEDGELFLLSRNTLTFLFALTEHVVCDFVLIDSSLEGPMVGETATSVLYITDEHELCLHDLDDGECTFRLAVSANVFMIDQQLNTEGVMYLDRNGDSIMAKVVEETAPESRLERLLQRGKFEQAKQFATVFRLDQESVLKAQVQWLMGTFSLWNRFDEQTLSANYSEMRSILESIKDVGFVAEVCIKTVAPDVQKTMELYSYAAERLDLVTNTEEALVLQPVIEKVRSLQLTLGTFLIVSRDNPSSEEWLHYSSRNPVLLCLQFISQFKMEEVMVVCRRHQREIESQLMDDTAETLLKSVPTNTPPSVLIEWLSCYVPILLKSHRNALGVLVEFVMERAKGLEMDDARNWPDNADGFVSSCQSVLHNIVESKMYGSVGVLAIQQGRSLPHSPINQLVSFQQHLKSLSVLRREYNIPLAYDLYYSGLHDEMNAKNFVLMLFDAVPNLNIEKLISEFIPSYNTSLYKDISSIVSSYVLDLIVRYLQSDVYGDEMYWEARCIAFINCINVIDVKLTTIANLVKFASLPWSDIVARLVETTLLIKHPLVTAVEEEKRRIPQKLILKKYGFSSDVDLSNMPTLLGFIYERNIPQDFPSMLEDGKQLVAHDSSLVLEPYIKLVIHAFEKDGLDDALDLCQRDLNKSEIEEVKEGVLRYTDFKLRLTRRRNDGFREKVLPKISKLSHFCANDTSSHGSAARLIAVCTINAEFQQHFKMDDLCRKPMEILEKCIDTLVGRNLDADQLVVSAANAASLVFESEDVGLIELADKCLHKGKLNAATVALRRLCDNNRLFETHSKRISELLKFAGQCVFNNSASSVERSDLIEVLALTAQLNLIHTDYLSSTNDFLRLCKTFTVHHVKPSWSSSYTDPIESPHFILSPAISSTISSHFGGLGDSDDSNGNLQEEMMRMCQELPKDLISLSRILEVTCVLARTTTMEPTLLKEIKQSITVICRNVLMSIFSDPRIPDLRLALSLLQNFQPDQILPWLQYVAKHKRDMKFSKNMSLAVNEYCALHQAALSNDASLNDASRYFSQLNKVSTWSLRAYRHGIPYKEALADTVEEQMKFLTRLIAVNDIELKVLESYCKDMGLDVQECYILYIKHSLLSWKPVYKIFKNSSGKKEIIFENNTHLLKLKCQCIVSNFHKPEELIKMLLKKEFWDQINTYHYEVFQLILETAKSSSIGASEKKFVPYLQALTFLQSYTRIGPVQDEESTEWFTSNPGVNELPEIAHYRLPYRSCPFPASMMPFEISIDNYVQWLRAPSFIFSSCTNKDYLCSLAIRNLKTTEPPLPVGNNVWNLHHCKRDLLDKIMQCVNEIPSIEQTVAVLYYVVNNLMPPGIDQVEAAQQCYIKADEWRRNVRSEEAVSKFAKAEKKYFTISTQHVLHASGLGKPEYLIWATEPTRLITVLYNDPAVIDYIKNNTANINQAVEKIIALHELDPVKIILELLTQWLHPEAALQATLNDSSLHCSDESDEDNITRACYMLLGNKNSAEIEKYLVGQAFPKNQDDTSKSHGVRLRALRILMAITTEQQLETITARDIRTIRSYLQVLDFLNELEKFGLVYTVSGFHSQRKEAILDTILHHKHPPAVRLALKMCRAYAIKDARMISKVLKLMMQLDMMDELKDALVDIPTTRVEVDVMKSCWNAVMSRAILKADGGTQDGTEVKKVKDLLYSCPNVNLLDLEPVMSFFVKVNDTSVTSFLNRN</sequence>
<dbReference type="GO" id="GO:0000070">
    <property type="term" value="P:mitotic sister chromatid segregation"/>
    <property type="evidence" value="ECO:0007669"/>
    <property type="project" value="TreeGrafter"/>
</dbReference>
<dbReference type="GO" id="GO:0005737">
    <property type="term" value="C:cytoplasm"/>
    <property type="evidence" value="ECO:0007669"/>
    <property type="project" value="TreeGrafter"/>
</dbReference>
<dbReference type="SUPFAM" id="SSF50998">
    <property type="entry name" value="Quinoprotein alcohol dehydrogenase-like"/>
    <property type="match status" value="1"/>
</dbReference>
<evidence type="ECO:0000259" key="2">
    <source>
        <dbReference type="Pfam" id="PF24515"/>
    </source>
</evidence>
<dbReference type="Pfam" id="PF24515">
    <property type="entry name" value="ARM_KNTC1_3rd"/>
    <property type="match status" value="1"/>
</dbReference>
<dbReference type="InterPro" id="IPR019527">
    <property type="entry name" value="RZZ-complex_KNTC1/ROD_C"/>
</dbReference>
<dbReference type="EMBL" id="GBHO01029155">
    <property type="protein sequence ID" value="JAG14449.1"/>
    <property type="molecule type" value="Transcribed_RNA"/>
</dbReference>
<dbReference type="GO" id="GO:1903394">
    <property type="term" value="P:protein localization to kinetochore involved in kinetochore assembly"/>
    <property type="evidence" value="ECO:0007669"/>
    <property type="project" value="TreeGrafter"/>
</dbReference>
<dbReference type="GO" id="GO:1990423">
    <property type="term" value="C:RZZ complex"/>
    <property type="evidence" value="ECO:0007669"/>
    <property type="project" value="TreeGrafter"/>
</dbReference>
<organism evidence="6">
    <name type="scientific">Lygus hesperus</name>
    <name type="common">Western plant bug</name>
    <dbReference type="NCBI Taxonomy" id="30085"/>
    <lineage>
        <taxon>Eukaryota</taxon>
        <taxon>Metazoa</taxon>
        <taxon>Ecdysozoa</taxon>
        <taxon>Arthropoda</taxon>
        <taxon>Hexapoda</taxon>
        <taxon>Insecta</taxon>
        <taxon>Pterygota</taxon>
        <taxon>Neoptera</taxon>
        <taxon>Paraneoptera</taxon>
        <taxon>Hemiptera</taxon>
        <taxon>Heteroptera</taxon>
        <taxon>Panheteroptera</taxon>
        <taxon>Cimicomorpha</taxon>
        <taxon>Miridae</taxon>
        <taxon>Mirini</taxon>
        <taxon>Lygus</taxon>
    </lineage>
</organism>
<feature type="domain" description="KNTC1 first ARM-repeats" evidence="4">
    <location>
        <begin position="372"/>
        <end position="612"/>
    </location>
</feature>
<name>A0A0A9X467_LYGHE</name>
<feature type="domain" description="KNTC1 third ARM-repeats" evidence="2">
    <location>
        <begin position="1206"/>
        <end position="1429"/>
    </location>
</feature>
<evidence type="ECO:0000313" key="5">
    <source>
        <dbReference type="EMBL" id="JAG14449.1"/>
    </source>
</evidence>
<dbReference type="EMBL" id="GBHO01029153">
    <property type="protein sequence ID" value="JAG14451.1"/>
    <property type="molecule type" value="Transcribed_RNA"/>
</dbReference>
<dbReference type="GO" id="GO:0031267">
    <property type="term" value="F:small GTPase binding"/>
    <property type="evidence" value="ECO:0007669"/>
    <property type="project" value="TreeGrafter"/>
</dbReference>
<dbReference type="InterPro" id="IPR055405">
    <property type="entry name" value="ARM_KNTC1_3rd"/>
</dbReference>
<dbReference type="InterPro" id="IPR055404">
    <property type="entry name" value="ARM_KNTC1_2nd"/>
</dbReference>
<dbReference type="InterPro" id="IPR011047">
    <property type="entry name" value="Quinoprotein_ADH-like_sf"/>
</dbReference>
<dbReference type="InterPro" id="IPR055403">
    <property type="entry name" value="ARM_KNTC1_1st"/>
</dbReference>
<dbReference type="Pfam" id="PF24520">
    <property type="entry name" value="ARM_KNTC1_1st"/>
    <property type="match status" value="1"/>
</dbReference>
<evidence type="ECO:0000259" key="4">
    <source>
        <dbReference type="Pfam" id="PF24520"/>
    </source>
</evidence>
<dbReference type="GO" id="GO:0007094">
    <property type="term" value="P:mitotic spindle assembly checkpoint signaling"/>
    <property type="evidence" value="ECO:0007669"/>
    <property type="project" value="TreeGrafter"/>
</dbReference>
<dbReference type="InterPro" id="IPR052802">
    <property type="entry name" value="KNTC1"/>
</dbReference>
<dbReference type="PANTHER" id="PTHR15688:SF1">
    <property type="entry name" value="KINETOCHORE-ASSOCIATED PROTEIN 1"/>
    <property type="match status" value="1"/>
</dbReference>
<evidence type="ECO:0000259" key="1">
    <source>
        <dbReference type="Pfam" id="PF10493"/>
    </source>
</evidence>
<dbReference type="GO" id="GO:0005828">
    <property type="term" value="C:kinetochore microtubule"/>
    <property type="evidence" value="ECO:0007669"/>
    <property type="project" value="TreeGrafter"/>
</dbReference>
<reference evidence="6" key="1">
    <citation type="journal article" date="2014" name="PLoS ONE">
        <title>Transcriptome-Based Identification of ABC Transporters in the Western Tarnished Plant Bug Lygus hesperus.</title>
        <authorList>
            <person name="Hull J.J."/>
            <person name="Chaney K."/>
            <person name="Geib S.M."/>
            <person name="Fabrick J.A."/>
            <person name="Brent C.S."/>
            <person name="Walsh D."/>
            <person name="Lavine L.C."/>
        </authorList>
    </citation>
    <scope>NUCLEOTIDE SEQUENCE</scope>
</reference>